<reference evidence="1 2" key="2">
    <citation type="journal article" date="2022" name="Mol. Ecol. Resour.">
        <title>The genomes of chicory, endive, great burdock and yacon provide insights into Asteraceae paleo-polyploidization history and plant inulin production.</title>
        <authorList>
            <person name="Fan W."/>
            <person name="Wang S."/>
            <person name="Wang H."/>
            <person name="Wang A."/>
            <person name="Jiang F."/>
            <person name="Liu H."/>
            <person name="Zhao H."/>
            <person name="Xu D."/>
            <person name="Zhang Y."/>
        </authorList>
    </citation>
    <scope>NUCLEOTIDE SEQUENCE [LARGE SCALE GENOMIC DNA]</scope>
    <source>
        <strain evidence="2">cv. Punajuju</strain>
        <tissue evidence="1">Leaves</tissue>
    </source>
</reference>
<dbReference type="Proteomes" id="UP001055811">
    <property type="component" value="Linkage Group LG03"/>
</dbReference>
<proteinExistence type="predicted"/>
<comment type="caution">
    <text evidence="1">The sequence shown here is derived from an EMBL/GenBank/DDBJ whole genome shotgun (WGS) entry which is preliminary data.</text>
</comment>
<accession>A0ACB9F300</accession>
<dbReference type="EMBL" id="CM042011">
    <property type="protein sequence ID" value="KAI3765713.1"/>
    <property type="molecule type" value="Genomic_DNA"/>
</dbReference>
<gene>
    <name evidence="1" type="ORF">L2E82_15755</name>
</gene>
<protein>
    <submittedName>
        <fullName evidence="1">Uncharacterized protein</fullName>
    </submittedName>
</protein>
<reference evidence="2" key="1">
    <citation type="journal article" date="2022" name="Mol. Ecol. Resour.">
        <title>The genomes of chicory, endive, great burdock and yacon provide insights into Asteraceae palaeo-polyploidization history and plant inulin production.</title>
        <authorList>
            <person name="Fan W."/>
            <person name="Wang S."/>
            <person name="Wang H."/>
            <person name="Wang A."/>
            <person name="Jiang F."/>
            <person name="Liu H."/>
            <person name="Zhao H."/>
            <person name="Xu D."/>
            <person name="Zhang Y."/>
        </authorList>
    </citation>
    <scope>NUCLEOTIDE SEQUENCE [LARGE SCALE GENOMIC DNA]</scope>
    <source>
        <strain evidence="2">cv. Punajuju</strain>
    </source>
</reference>
<keyword evidence="2" id="KW-1185">Reference proteome</keyword>
<organism evidence="1 2">
    <name type="scientific">Cichorium intybus</name>
    <name type="common">Chicory</name>
    <dbReference type="NCBI Taxonomy" id="13427"/>
    <lineage>
        <taxon>Eukaryota</taxon>
        <taxon>Viridiplantae</taxon>
        <taxon>Streptophyta</taxon>
        <taxon>Embryophyta</taxon>
        <taxon>Tracheophyta</taxon>
        <taxon>Spermatophyta</taxon>
        <taxon>Magnoliopsida</taxon>
        <taxon>eudicotyledons</taxon>
        <taxon>Gunneridae</taxon>
        <taxon>Pentapetalae</taxon>
        <taxon>asterids</taxon>
        <taxon>campanulids</taxon>
        <taxon>Asterales</taxon>
        <taxon>Asteraceae</taxon>
        <taxon>Cichorioideae</taxon>
        <taxon>Cichorieae</taxon>
        <taxon>Cichoriinae</taxon>
        <taxon>Cichorium</taxon>
    </lineage>
</organism>
<sequence>MGYHQSNDLKEKRNTTPYDIFRVYFNVLRTQTQPYRYIITTTTIRVFLTLFLLILLPPSTNFSVYTSTITVRLSADCLN</sequence>
<name>A0ACB9F300_CICIN</name>
<evidence type="ECO:0000313" key="2">
    <source>
        <dbReference type="Proteomes" id="UP001055811"/>
    </source>
</evidence>
<evidence type="ECO:0000313" key="1">
    <source>
        <dbReference type="EMBL" id="KAI3765713.1"/>
    </source>
</evidence>